<dbReference type="PANTHER" id="PTHR31535:SF3">
    <property type="entry name" value="REGULATORY PROTEIN ZESTE"/>
    <property type="match status" value="1"/>
</dbReference>
<dbReference type="SUPFAM" id="SSF57196">
    <property type="entry name" value="EGF/Laminin"/>
    <property type="match status" value="1"/>
</dbReference>
<dbReference type="InterPro" id="IPR000742">
    <property type="entry name" value="EGF"/>
</dbReference>
<dbReference type="OrthoDB" id="5984227at2759"/>
<feature type="domain" description="EGF-like" evidence="2">
    <location>
        <begin position="469"/>
        <end position="506"/>
    </location>
</feature>
<dbReference type="PROSITE" id="PS01186">
    <property type="entry name" value="EGF_2"/>
    <property type="match status" value="1"/>
</dbReference>
<dbReference type="AlphaFoldDB" id="A0A3M6T6P3"/>
<comment type="caution">
    <text evidence="3">The sequence shown here is derived from an EMBL/GenBank/DDBJ whole genome shotgun (WGS) entry which is preliminary data.</text>
</comment>
<dbReference type="Gene3D" id="2.10.25.10">
    <property type="entry name" value="Laminin"/>
    <property type="match status" value="1"/>
</dbReference>
<keyword evidence="1" id="KW-1015">Disulfide bond</keyword>
<feature type="disulfide bond" evidence="1">
    <location>
        <begin position="477"/>
        <end position="494"/>
    </location>
</feature>
<evidence type="ECO:0000256" key="1">
    <source>
        <dbReference type="PROSITE-ProRule" id="PRU00076"/>
    </source>
</evidence>
<name>A0A3M6T6P3_POCDA</name>
<evidence type="ECO:0000259" key="2">
    <source>
        <dbReference type="PROSITE" id="PS50026"/>
    </source>
</evidence>
<dbReference type="PROSITE" id="PS00022">
    <property type="entry name" value="EGF_1"/>
    <property type="match status" value="1"/>
</dbReference>
<organism evidence="3 4">
    <name type="scientific">Pocillopora damicornis</name>
    <name type="common">Cauliflower coral</name>
    <name type="synonym">Millepora damicornis</name>
    <dbReference type="NCBI Taxonomy" id="46731"/>
    <lineage>
        <taxon>Eukaryota</taxon>
        <taxon>Metazoa</taxon>
        <taxon>Cnidaria</taxon>
        <taxon>Anthozoa</taxon>
        <taxon>Hexacorallia</taxon>
        <taxon>Scleractinia</taxon>
        <taxon>Astrocoeniina</taxon>
        <taxon>Pocilloporidae</taxon>
        <taxon>Pocillopora</taxon>
    </lineage>
</organism>
<feature type="disulfide bond" evidence="1">
    <location>
        <begin position="473"/>
        <end position="483"/>
    </location>
</feature>
<sequence>MKDRIPGNVKKKKRVDSLRRGVVVCSKHFVSTSSCNKTSKKSEGSEIYFGFIPAISFRFTTLGAQGNSGPISTAEYVNTSLQGTVTLDKGVQIWRVPFTALYRLKVAGASGGKASSSGGKGAIVAGVLLLTKGTVLHLLIGQKGLPGSSGAGGGGGTFVVFNKNTLLVAAGGGGGGGGHITSEDGDDGQAIKAGSVYGGVNGLGGSVCAREDNNAGGGAGFKENGKCSRNVSCSLTPHPCNESGLAYVNGGLGGNGNGVGGFGGGGAAYKDFGGGGGGYSGGGVHATSLGSRAGGGGSYWAVGRLKSSNDTNSGDGYGAISGLIDLKESSTSRTVYGHDEFYGASSRSIYNLWRESPVQKTGGTLGGESLQSLHWKRLSDSSYFDGAVLLRRDFAFKRDILRTVKTSGEVHCGLACLSESDCIAQTYCREPWQKLKGTCYLHRRGIKDGLAEDAFVKSDGCTYQQYIDFHTPCSSKCQNGQTCSYDHDNRRYACLCEKPYTGMYCEKSKAMAFYFTFLGARGNTGPISTAGYKRTPLEGTVTLNKGIQIWTVPFTARYSFTVAGASGGMGYQPGGNGAIVSGIVRLFKGTVLHLLVGQKGLKGSSAAGGGGGTFVVFSNNTLFAAAGGGGGGGGQITSKVGDDGRKGTNGSVYGGVNGLGGKVCADELNYAGGGGGFRGDGKCAFNITCVSPRSCKEAGFSYLNGGVGGKGDGNGGFGGGGAAYNAFGGGGGGYSGGGVFATSFGSRSGGGGSFGNGAPLSSSGVSHSSGDGYVLFRYP</sequence>
<dbReference type="SMART" id="SM00181">
    <property type="entry name" value="EGF"/>
    <property type="match status" value="1"/>
</dbReference>
<evidence type="ECO:0000313" key="4">
    <source>
        <dbReference type="Proteomes" id="UP000275408"/>
    </source>
</evidence>
<gene>
    <name evidence="3" type="ORF">pdam_00020049</name>
</gene>
<accession>A0A3M6T6P3</accession>
<dbReference type="EMBL" id="RCHS01004193">
    <property type="protein sequence ID" value="RMX37086.1"/>
    <property type="molecule type" value="Genomic_DNA"/>
</dbReference>
<keyword evidence="1" id="KW-0245">EGF-like domain</keyword>
<proteinExistence type="predicted"/>
<reference evidence="3 4" key="1">
    <citation type="journal article" date="2018" name="Sci. Rep.">
        <title>Comparative analysis of the Pocillopora damicornis genome highlights role of immune system in coral evolution.</title>
        <authorList>
            <person name="Cunning R."/>
            <person name="Bay R.A."/>
            <person name="Gillette P."/>
            <person name="Baker A.C."/>
            <person name="Traylor-Knowles N."/>
        </authorList>
    </citation>
    <scope>NUCLEOTIDE SEQUENCE [LARGE SCALE GENOMIC DNA]</scope>
    <source>
        <strain evidence="3">RSMAS</strain>
        <tissue evidence="3">Whole animal</tissue>
    </source>
</reference>
<dbReference type="PANTHER" id="PTHR31535">
    <property type="match status" value="1"/>
</dbReference>
<keyword evidence="4" id="KW-1185">Reference proteome</keyword>
<feature type="disulfide bond" evidence="1">
    <location>
        <begin position="496"/>
        <end position="505"/>
    </location>
</feature>
<dbReference type="Proteomes" id="UP000275408">
    <property type="component" value="Unassembled WGS sequence"/>
</dbReference>
<dbReference type="STRING" id="46731.A0A3M6T6P3"/>
<dbReference type="PROSITE" id="PS50026">
    <property type="entry name" value="EGF_3"/>
    <property type="match status" value="1"/>
</dbReference>
<protein>
    <recommendedName>
        <fullName evidence="2">EGF-like domain-containing protein</fullName>
    </recommendedName>
</protein>
<evidence type="ECO:0000313" key="3">
    <source>
        <dbReference type="EMBL" id="RMX37086.1"/>
    </source>
</evidence>